<accession>U6MXF6</accession>
<reference evidence="3" key="2">
    <citation type="submission" date="2013-10" db="EMBL/GenBank/DDBJ databases">
        <authorList>
            <person name="Aslett M."/>
        </authorList>
    </citation>
    <scope>NUCLEOTIDE SEQUENCE [LARGE SCALE GENOMIC DNA]</scope>
    <source>
        <strain evidence="3">Houghton</strain>
    </source>
</reference>
<dbReference type="RefSeq" id="XP_013436170.1">
    <property type="nucleotide sequence ID" value="XM_013580716.1"/>
</dbReference>
<evidence type="ECO:0000256" key="1">
    <source>
        <dbReference type="SAM" id="MobiDB-lite"/>
    </source>
</evidence>
<dbReference type="OrthoDB" id="346656at2759"/>
<reference evidence="3" key="1">
    <citation type="submission" date="2013-10" db="EMBL/GenBank/DDBJ databases">
        <title>Genomic analysis of the causative agents of coccidiosis in chickens.</title>
        <authorList>
            <person name="Reid A.J."/>
            <person name="Blake D."/>
            <person name="Billington K."/>
            <person name="Browne H."/>
            <person name="Dunn M."/>
            <person name="Hung S."/>
            <person name="Kawahara F."/>
            <person name="Miranda-Saavedra D."/>
            <person name="Mourier T."/>
            <person name="Nagra H."/>
            <person name="Otto T.D."/>
            <person name="Rawlings N."/>
            <person name="Sanchez A."/>
            <person name="Sanders M."/>
            <person name="Subramaniam C."/>
            <person name="Tay Y."/>
            <person name="Dear P."/>
            <person name="Doerig C."/>
            <person name="Gruber A."/>
            <person name="Parkinson J."/>
            <person name="Shirley M."/>
            <person name="Wan K.L."/>
            <person name="Berriman M."/>
            <person name="Tomley F."/>
            <person name="Pain A."/>
        </authorList>
    </citation>
    <scope>NUCLEOTIDE SEQUENCE [LARGE SCALE GENOMIC DNA]</scope>
    <source>
        <strain evidence="3">Houghton</strain>
    </source>
</reference>
<gene>
    <name evidence="3" type="ORF">ENH_00040010</name>
</gene>
<keyword evidence="4" id="KW-1185">Reference proteome</keyword>
<evidence type="ECO:0000313" key="3">
    <source>
        <dbReference type="EMBL" id="CDJ67703.1"/>
    </source>
</evidence>
<feature type="transmembrane region" description="Helical" evidence="2">
    <location>
        <begin position="311"/>
        <end position="337"/>
    </location>
</feature>
<organism evidence="3 4">
    <name type="scientific">Eimeria necatrix</name>
    <dbReference type="NCBI Taxonomy" id="51315"/>
    <lineage>
        <taxon>Eukaryota</taxon>
        <taxon>Sar</taxon>
        <taxon>Alveolata</taxon>
        <taxon>Apicomplexa</taxon>
        <taxon>Conoidasida</taxon>
        <taxon>Coccidia</taxon>
        <taxon>Eucoccidiorida</taxon>
        <taxon>Eimeriorina</taxon>
        <taxon>Eimeriidae</taxon>
        <taxon>Eimeria</taxon>
    </lineage>
</organism>
<dbReference type="AlphaFoldDB" id="U6MXF6"/>
<feature type="region of interest" description="Disordered" evidence="1">
    <location>
        <begin position="195"/>
        <end position="223"/>
    </location>
</feature>
<keyword evidence="2" id="KW-1133">Transmembrane helix</keyword>
<name>U6MXF6_9EIME</name>
<protein>
    <submittedName>
        <fullName evidence="3">Uncharacterized protein</fullName>
    </submittedName>
</protein>
<sequence length="340" mass="38552">MLAPKPNLAVGLQQQPRPRRQPRLQLQQEEAFCSALQAELLQLLRRARQQLQELQHNCATGSTVTPDFSTYRKSENTLPVESDLHTAVSRAILLQNVLTLNVLKQKLQHHLQLQGEQRQDASAVAAAAEAITAFVQEVQQRYTTEKEKSSSEWPLYLQLKRKRIYWQQQQQQQPLYHTLVDLVLADLEAWAKEAESDDEPSAVPAEATVSVQQQKDVSESQRHTLVEEQKNREALLQRRTKAPSAVGVNDARLEEVLLGTANEMKQGALRFRQRLQKDNELLQRTAATQEALQRKQLQGLQTAKKLLRFSFFATLMPLVQLAIAVAITLAMVSFILFTPG</sequence>
<evidence type="ECO:0000256" key="2">
    <source>
        <dbReference type="SAM" id="Phobius"/>
    </source>
</evidence>
<keyword evidence="2" id="KW-0472">Membrane</keyword>
<dbReference type="GeneID" id="25474159"/>
<dbReference type="Proteomes" id="UP000030754">
    <property type="component" value="Unassembled WGS sequence"/>
</dbReference>
<evidence type="ECO:0000313" key="4">
    <source>
        <dbReference type="Proteomes" id="UP000030754"/>
    </source>
</evidence>
<dbReference type="EMBL" id="HG724717">
    <property type="protein sequence ID" value="CDJ67703.1"/>
    <property type="molecule type" value="Genomic_DNA"/>
</dbReference>
<proteinExistence type="predicted"/>
<feature type="region of interest" description="Disordered" evidence="1">
    <location>
        <begin position="1"/>
        <end position="23"/>
    </location>
</feature>
<keyword evidence="2" id="KW-0812">Transmembrane</keyword>
<dbReference type="VEuPathDB" id="ToxoDB:ENH_00040010"/>